<name>A0A501W7H8_9BACT</name>
<protein>
    <submittedName>
        <fullName evidence="3">Zinc dependent phospholipase C family protein</fullName>
    </submittedName>
</protein>
<dbReference type="Proteomes" id="UP000316727">
    <property type="component" value="Unassembled WGS sequence"/>
</dbReference>
<proteinExistence type="predicted"/>
<evidence type="ECO:0000313" key="4">
    <source>
        <dbReference type="Proteomes" id="UP000316727"/>
    </source>
</evidence>
<organism evidence="3 4">
    <name type="scientific">Pontibacter mangrovi</name>
    <dbReference type="NCBI Taxonomy" id="2589816"/>
    <lineage>
        <taxon>Bacteria</taxon>
        <taxon>Pseudomonadati</taxon>
        <taxon>Bacteroidota</taxon>
        <taxon>Cytophagia</taxon>
        <taxon>Cytophagales</taxon>
        <taxon>Hymenobacteraceae</taxon>
        <taxon>Pontibacter</taxon>
    </lineage>
</organism>
<dbReference type="OrthoDB" id="648959at2"/>
<dbReference type="EMBL" id="VFRQ01000002">
    <property type="protein sequence ID" value="TPE45258.1"/>
    <property type="molecule type" value="Genomic_DNA"/>
</dbReference>
<dbReference type="InterPro" id="IPR029002">
    <property type="entry name" value="PLPC/GPLD1"/>
</dbReference>
<dbReference type="AlphaFoldDB" id="A0A501W7H8"/>
<feature type="signal peptide" evidence="1">
    <location>
        <begin position="1"/>
        <end position="27"/>
    </location>
</feature>
<evidence type="ECO:0000313" key="3">
    <source>
        <dbReference type="EMBL" id="TPE45258.1"/>
    </source>
</evidence>
<comment type="caution">
    <text evidence="3">The sequence shown here is derived from an EMBL/GenBank/DDBJ whole genome shotgun (WGS) entry which is preliminary data.</text>
</comment>
<evidence type="ECO:0000256" key="1">
    <source>
        <dbReference type="SAM" id="SignalP"/>
    </source>
</evidence>
<sequence length="423" mass="48158">MKQSIYSWSLWLALLALALVPTSPAKAYGVLTHQAVIDASWETSLKPLLQRRYPYASEADLKKAHAYAYGGSIVQDMGYYPFGNTFFTDLTHYVRSGDFVESLLRHADTVEELGFALGAMAHFYSDTYGHPIGTNRAVPLVYPKVRQEYGDTVTYADDAISHVKTEFGFDVLQVARGSYAPEAYQDFIGFEVAEELLEEAFLETYGLELQDVFTSLKLAIGSYRYTIRGLFPELTKAAWQAKKSKIQEEDASMTRRKFVYRMSRASYHAQWGQEYERPHFFARAVAWVLRVLPKVGPLRPLAFVPPPPAAEELYLNSFNVTVDNYTAQVKQLRPNAPQLHNIELDTGKPSHPDAYPLTDETYHKLLKKLAKSDFEQVRPPLQQHMLSFFAQAKAPAAQDEDDQKEWEEIQEYLVQLEGLQANR</sequence>
<dbReference type="RefSeq" id="WP_140619797.1">
    <property type="nucleotide sequence ID" value="NZ_VFRQ01000002.1"/>
</dbReference>
<gene>
    <name evidence="3" type="ORF">FJM65_04255</name>
</gene>
<keyword evidence="4" id="KW-1185">Reference proteome</keyword>
<reference evidence="3 4" key="1">
    <citation type="submission" date="2019-06" db="EMBL/GenBank/DDBJ databases">
        <title>A novel bacterium of genus Pontibacter, isolated from marine sediment.</title>
        <authorList>
            <person name="Huang H."/>
            <person name="Mo K."/>
            <person name="Hu Y."/>
        </authorList>
    </citation>
    <scope>NUCLEOTIDE SEQUENCE [LARGE SCALE GENOMIC DNA]</scope>
    <source>
        <strain evidence="3 4">HB172049</strain>
    </source>
</reference>
<dbReference type="Pfam" id="PF00882">
    <property type="entry name" value="Zn_dep_PLPC"/>
    <property type="match status" value="1"/>
</dbReference>
<keyword evidence="1" id="KW-0732">Signal</keyword>
<feature type="chain" id="PRO_5021491714" evidence="1">
    <location>
        <begin position="28"/>
        <end position="423"/>
    </location>
</feature>
<accession>A0A501W7H8</accession>
<feature type="domain" description="Phospholipase C/D" evidence="2">
    <location>
        <begin position="33"/>
        <end position="209"/>
    </location>
</feature>
<evidence type="ECO:0000259" key="2">
    <source>
        <dbReference type="Pfam" id="PF00882"/>
    </source>
</evidence>